<protein>
    <submittedName>
        <fullName evidence="2">Uncharacterized protein</fullName>
    </submittedName>
</protein>
<gene>
    <name evidence="2" type="ORF">S12H4_15652</name>
</gene>
<evidence type="ECO:0000256" key="1">
    <source>
        <dbReference type="SAM" id="MobiDB-lite"/>
    </source>
</evidence>
<evidence type="ECO:0000313" key="2">
    <source>
        <dbReference type="EMBL" id="GAI87877.1"/>
    </source>
</evidence>
<proteinExistence type="predicted"/>
<name>X1S4A7_9ZZZZ</name>
<dbReference type="AlphaFoldDB" id="X1S4A7"/>
<reference evidence="2" key="1">
    <citation type="journal article" date="2014" name="Front. Microbiol.">
        <title>High frequency of phylogenetically diverse reductive dehalogenase-homologous genes in deep subseafloor sedimentary metagenomes.</title>
        <authorList>
            <person name="Kawai M."/>
            <person name="Futagami T."/>
            <person name="Toyoda A."/>
            <person name="Takaki Y."/>
            <person name="Nishi S."/>
            <person name="Hori S."/>
            <person name="Arai W."/>
            <person name="Tsubouchi T."/>
            <person name="Morono Y."/>
            <person name="Uchiyama I."/>
            <person name="Ito T."/>
            <person name="Fujiyama A."/>
            <person name="Inagaki F."/>
            <person name="Takami H."/>
        </authorList>
    </citation>
    <scope>NUCLEOTIDE SEQUENCE</scope>
    <source>
        <strain evidence="2">Expedition CK06-06</strain>
    </source>
</reference>
<comment type="caution">
    <text evidence="2">The sequence shown here is derived from an EMBL/GenBank/DDBJ whole genome shotgun (WGS) entry which is preliminary data.</text>
</comment>
<organism evidence="2">
    <name type="scientific">marine sediment metagenome</name>
    <dbReference type="NCBI Taxonomy" id="412755"/>
    <lineage>
        <taxon>unclassified sequences</taxon>
        <taxon>metagenomes</taxon>
        <taxon>ecological metagenomes</taxon>
    </lineage>
</organism>
<dbReference type="EMBL" id="BARW01007534">
    <property type="protein sequence ID" value="GAI87877.1"/>
    <property type="molecule type" value="Genomic_DNA"/>
</dbReference>
<sequence>MPKREIIEKIIERQSVGAGGKSAGTQKTITATTRSSSSSSTSTKTQTSKKTTSSPTVADYVAQAEKWTAIYNYVFQPPLSSSSGGCSLNKY</sequence>
<feature type="compositionally biased region" description="Low complexity" evidence="1">
    <location>
        <begin position="27"/>
        <end position="54"/>
    </location>
</feature>
<feature type="region of interest" description="Disordered" evidence="1">
    <location>
        <begin position="10"/>
        <end position="56"/>
    </location>
</feature>
<accession>X1S4A7</accession>